<protein>
    <recommendedName>
        <fullName evidence="8">XPG N-terminal domain-containing protein</fullName>
    </recommendedName>
</protein>
<dbReference type="InterPro" id="IPR029060">
    <property type="entry name" value="PIN-like_dom_sf"/>
</dbReference>
<keyword evidence="2" id="KW-0540">Nuclease</keyword>
<evidence type="ECO:0000259" key="6">
    <source>
        <dbReference type="SMART" id="SM00485"/>
    </source>
</evidence>
<dbReference type="InterPro" id="IPR006086">
    <property type="entry name" value="XPG-I_dom"/>
</dbReference>
<evidence type="ECO:0000313" key="7">
    <source>
        <dbReference type="EMBL" id="QHT79870.1"/>
    </source>
</evidence>
<dbReference type="Pfam" id="PF00752">
    <property type="entry name" value="XPG_N"/>
    <property type="match status" value="1"/>
</dbReference>
<keyword evidence="2" id="KW-0378">Hydrolase</keyword>
<dbReference type="EMBL" id="MN739956">
    <property type="protein sequence ID" value="QHT79870.1"/>
    <property type="molecule type" value="Genomic_DNA"/>
</dbReference>
<feature type="domain" description="XPG-I" evidence="5">
    <location>
        <begin position="144"/>
        <end position="213"/>
    </location>
</feature>
<feature type="domain" description="XPG N-terminal" evidence="6">
    <location>
        <begin position="1"/>
        <end position="93"/>
    </location>
</feature>
<dbReference type="PANTHER" id="PTHR11081:SF9">
    <property type="entry name" value="FLAP ENDONUCLEASE 1"/>
    <property type="match status" value="1"/>
</dbReference>
<organism evidence="7">
    <name type="scientific">viral metagenome</name>
    <dbReference type="NCBI Taxonomy" id="1070528"/>
    <lineage>
        <taxon>unclassified sequences</taxon>
        <taxon>metagenomes</taxon>
        <taxon>organismal metagenomes</taxon>
    </lineage>
</organism>
<dbReference type="SMART" id="SM00485">
    <property type="entry name" value="XPGN"/>
    <property type="match status" value="1"/>
</dbReference>
<dbReference type="AlphaFoldDB" id="A0A6C0HHK5"/>
<dbReference type="SMART" id="SM00484">
    <property type="entry name" value="XPGI"/>
    <property type="match status" value="1"/>
</dbReference>
<dbReference type="Pfam" id="PF00867">
    <property type="entry name" value="XPG_I"/>
    <property type="match status" value="1"/>
</dbReference>
<keyword evidence="1" id="KW-0479">Metal-binding</keyword>
<evidence type="ECO:0000256" key="2">
    <source>
        <dbReference type="ARBA" id="ARBA00022759"/>
    </source>
</evidence>
<dbReference type="InterPro" id="IPR006084">
    <property type="entry name" value="XPG/Rad2"/>
</dbReference>
<dbReference type="SUPFAM" id="SSF88723">
    <property type="entry name" value="PIN domain-like"/>
    <property type="match status" value="1"/>
</dbReference>
<keyword evidence="4" id="KW-0175">Coiled coil</keyword>
<reference evidence="7" key="1">
    <citation type="journal article" date="2020" name="Nature">
        <title>Giant virus diversity and host interactions through global metagenomics.</title>
        <authorList>
            <person name="Schulz F."/>
            <person name="Roux S."/>
            <person name="Paez-Espino D."/>
            <person name="Jungbluth S."/>
            <person name="Walsh D.A."/>
            <person name="Denef V.J."/>
            <person name="McMahon K.D."/>
            <person name="Konstantinidis K.T."/>
            <person name="Eloe-Fadrosh E.A."/>
            <person name="Kyrpides N.C."/>
            <person name="Woyke T."/>
        </authorList>
    </citation>
    <scope>NUCLEOTIDE SEQUENCE</scope>
    <source>
        <strain evidence="7">GVMAG-M-3300023184-105</strain>
    </source>
</reference>
<dbReference type="InterPro" id="IPR006085">
    <property type="entry name" value="XPG_DNA_repair_N"/>
</dbReference>
<evidence type="ECO:0000256" key="3">
    <source>
        <dbReference type="ARBA" id="ARBA00022842"/>
    </source>
</evidence>
<accession>A0A6C0HHK5</accession>
<evidence type="ECO:0000256" key="4">
    <source>
        <dbReference type="SAM" id="Coils"/>
    </source>
</evidence>
<keyword evidence="3" id="KW-0460">Magnesium</keyword>
<evidence type="ECO:0000259" key="5">
    <source>
        <dbReference type="SMART" id="SM00484"/>
    </source>
</evidence>
<proteinExistence type="predicted"/>
<dbReference type="Gene3D" id="3.40.50.1010">
    <property type="entry name" value="5'-nuclease"/>
    <property type="match status" value="1"/>
</dbReference>
<feature type="coiled-coil region" evidence="4">
    <location>
        <begin position="83"/>
        <end position="127"/>
    </location>
</feature>
<evidence type="ECO:0008006" key="8">
    <source>
        <dbReference type="Google" id="ProtNLM"/>
    </source>
</evidence>
<keyword evidence="2" id="KW-0255">Endonuclease</keyword>
<dbReference type="GO" id="GO:0046872">
    <property type="term" value="F:metal ion binding"/>
    <property type="evidence" value="ECO:0007669"/>
    <property type="project" value="UniProtKB-KW"/>
</dbReference>
<dbReference type="PANTHER" id="PTHR11081">
    <property type="entry name" value="FLAP ENDONUCLEASE FAMILY MEMBER"/>
    <property type="match status" value="1"/>
</dbReference>
<evidence type="ECO:0000256" key="1">
    <source>
        <dbReference type="ARBA" id="ARBA00022723"/>
    </source>
</evidence>
<dbReference type="PRINTS" id="PR00853">
    <property type="entry name" value="XPGRADSUPER"/>
</dbReference>
<sequence>MGIHNLNKFLMEKCNKNNIRKMHLSELNGKTIAVDTSIYLYKFMADNTLTEHFYLMISLFRHYNIVPIFVFDGKPPKEKRELLLKRRQQRKASEEQYNKLKEEYDAMNDSADEKVELRKEMDLLKRESTSISYDNLATTKSLITAYGAKYEQAEGEADVLCMQLVLSGKAWGCMSDDMDMFVYGCPRVFRHFSLVNHNVIFYDFSAMLGDLKMDIPTFREIAVLSGTDYNCDNKTSLSETVELYEKYTNSGERTSHEYGFYNWVLQNTSYITDYDILLSILKMFDVANYSDNSAILERIEQVSFNEIDMNGLRNILEKDGFVFVL</sequence>
<dbReference type="GO" id="GO:0017108">
    <property type="term" value="F:5'-flap endonuclease activity"/>
    <property type="evidence" value="ECO:0007669"/>
    <property type="project" value="TreeGrafter"/>
</dbReference>
<name>A0A6C0HHK5_9ZZZZ</name>